<feature type="domain" description="Sulfatase-modifying factor enzyme-like" evidence="1">
    <location>
        <begin position="1"/>
        <end position="202"/>
    </location>
</feature>
<dbReference type="PANTHER" id="PTHR23150:SF19">
    <property type="entry name" value="FORMYLGLYCINE-GENERATING ENZYME"/>
    <property type="match status" value="1"/>
</dbReference>
<name>A0A0K1EQV9_CHOCO</name>
<evidence type="ECO:0000259" key="1">
    <source>
        <dbReference type="Pfam" id="PF03781"/>
    </source>
</evidence>
<reference evidence="2 3" key="1">
    <citation type="submission" date="2015-07" db="EMBL/GenBank/DDBJ databases">
        <title>Genome analysis of myxobacterium Chondromyces crocatus Cm c5 reveals a high potential for natural compound synthesis and the genetic basis for the loss of fruiting body formation.</title>
        <authorList>
            <person name="Zaburannyi N."/>
            <person name="Bunk B."/>
            <person name="Maier J."/>
            <person name="Overmann J."/>
            <person name="Mueller R."/>
        </authorList>
    </citation>
    <scope>NUCLEOTIDE SEQUENCE [LARGE SCALE GENOMIC DNA]</scope>
    <source>
        <strain evidence="2 3">Cm c5</strain>
    </source>
</reference>
<sequence length="206" mass="22491">MVEVPGGEFSMGKAKQKVTVAPFCLDVNETTADEYAACVKGGGCDENRVKVCDGATYGKPELGKHPMVCVDFNQAEAYCKAQQKRLVSTEEWEWAARGGTEDRYYPWGNDEPGDQACWGGKAGTRALSCEVGSFPQGDSPLGIHDLGGNVYEWTTAASDKTSTVRQGRGGSWRDSAKDLFRNDRPFIFKTTYRCGFLGIRCATTPE</sequence>
<dbReference type="InterPro" id="IPR051043">
    <property type="entry name" value="Sulfatase_Mod_Factor_Kinase"/>
</dbReference>
<dbReference type="Pfam" id="PF03781">
    <property type="entry name" value="FGE-sulfatase"/>
    <property type="match status" value="1"/>
</dbReference>
<dbReference type="KEGG" id="ccro:CMC5_072640"/>
<dbReference type="Gene3D" id="3.90.1580.10">
    <property type="entry name" value="paralog of FGE (formylglycine-generating enzyme)"/>
    <property type="match status" value="1"/>
</dbReference>
<gene>
    <name evidence="2" type="ORF">CMC5_072640</name>
</gene>
<protein>
    <recommendedName>
        <fullName evidence="1">Sulfatase-modifying factor enzyme-like domain-containing protein</fullName>
    </recommendedName>
</protein>
<evidence type="ECO:0000313" key="2">
    <source>
        <dbReference type="EMBL" id="AKT43037.1"/>
    </source>
</evidence>
<dbReference type="Proteomes" id="UP000067626">
    <property type="component" value="Chromosome"/>
</dbReference>
<dbReference type="AlphaFoldDB" id="A0A0K1EQV9"/>
<keyword evidence="3" id="KW-1185">Reference proteome</keyword>
<dbReference type="InterPro" id="IPR042095">
    <property type="entry name" value="SUMF_sf"/>
</dbReference>
<dbReference type="STRING" id="52.CMC5_072640"/>
<dbReference type="SUPFAM" id="SSF56436">
    <property type="entry name" value="C-type lectin-like"/>
    <property type="match status" value="1"/>
</dbReference>
<evidence type="ECO:0000313" key="3">
    <source>
        <dbReference type="Proteomes" id="UP000067626"/>
    </source>
</evidence>
<dbReference type="InterPro" id="IPR005532">
    <property type="entry name" value="SUMF_dom"/>
</dbReference>
<proteinExistence type="predicted"/>
<dbReference type="EMBL" id="CP012159">
    <property type="protein sequence ID" value="AKT43037.1"/>
    <property type="molecule type" value="Genomic_DNA"/>
</dbReference>
<accession>A0A0K1EQV9</accession>
<organism evidence="2 3">
    <name type="scientific">Chondromyces crocatus</name>
    <dbReference type="NCBI Taxonomy" id="52"/>
    <lineage>
        <taxon>Bacteria</taxon>
        <taxon>Pseudomonadati</taxon>
        <taxon>Myxococcota</taxon>
        <taxon>Polyangia</taxon>
        <taxon>Polyangiales</taxon>
        <taxon>Polyangiaceae</taxon>
        <taxon>Chondromyces</taxon>
    </lineage>
</organism>
<dbReference type="GO" id="GO:0120147">
    <property type="term" value="F:formylglycine-generating oxidase activity"/>
    <property type="evidence" value="ECO:0007669"/>
    <property type="project" value="TreeGrafter"/>
</dbReference>
<dbReference type="PANTHER" id="PTHR23150">
    <property type="entry name" value="SULFATASE MODIFYING FACTOR 1, 2"/>
    <property type="match status" value="1"/>
</dbReference>
<dbReference type="InterPro" id="IPR016187">
    <property type="entry name" value="CTDL_fold"/>
</dbReference>